<name>A0A382JPN6_9ZZZZ</name>
<dbReference type="InterPro" id="IPR001611">
    <property type="entry name" value="Leu-rich_rpt"/>
</dbReference>
<reference evidence="1" key="1">
    <citation type="submission" date="2018-05" db="EMBL/GenBank/DDBJ databases">
        <authorList>
            <person name="Lanie J.A."/>
            <person name="Ng W.-L."/>
            <person name="Kazmierczak K.M."/>
            <person name="Andrzejewski T.M."/>
            <person name="Davidsen T.M."/>
            <person name="Wayne K.J."/>
            <person name="Tettelin H."/>
            <person name="Glass J.I."/>
            <person name="Rusch D."/>
            <person name="Podicherti R."/>
            <person name="Tsui H.-C.T."/>
            <person name="Winkler M.E."/>
        </authorList>
    </citation>
    <scope>NUCLEOTIDE SEQUENCE</scope>
</reference>
<protein>
    <recommendedName>
        <fullName evidence="2">L domain-like protein</fullName>
    </recommendedName>
</protein>
<dbReference type="PANTHER" id="PTHR48054">
    <property type="entry name" value="RECEPTOR KINASE-LIKE PROTEIN XA21"/>
    <property type="match status" value="1"/>
</dbReference>
<dbReference type="Pfam" id="PF00560">
    <property type="entry name" value="LRR_1"/>
    <property type="match status" value="2"/>
</dbReference>
<dbReference type="InterPro" id="IPR052592">
    <property type="entry name" value="LRR-RLK"/>
</dbReference>
<evidence type="ECO:0000313" key="1">
    <source>
        <dbReference type="EMBL" id="SVC14080.1"/>
    </source>
</evidence>
<dbReference type="Gene3D" id="3.80.10.10">
    <property type="entry name" value="Ribonuclease Inhibitor"/>
    <property type="match status" value="2"/>
</dbReference>
<sequence>MVRYISLLLIGLVFWTCGDEEIDIASGYQPNYSSEWTCSDPYEDPSGMIIELPSCPSLNELDVEKRCTASDGTDGIQLFDHCYSIDNTNEIILDNLGSEMPVEIPPEICVLTNLELLGLYDVSGTIPPEIGHLINLRRLVLGYHLNGEIPSTIGNLTKLHVLSLARNQLGCYEYDYDCEPGFDNSITDCCITHCDETDECSGAIPSTIGNMTNLGVWQVPWYDPAMSGPGGMGMDEWWALDLRSNCLSGLLPPGLGNLTEIPQANLGGNRFTGPIPVEIANMIGLVVMNLSFNELSCEVPPELGDLPNMSGIESSFNLGNNNLTGQIPEELCNINIGLYGNEFCPPFPDCYFDGRVIPQGIVGDDIPDGAIYCNPYPDCPDGYIGIPGQSPY</sequence>
<organism evidence="1">
    <name type="scientific">marine metagenome</name>
    <dbReference type="NCBI Taxonomy" id="408172"/>
    <lineage>
        <taxon>unclassified sequences</taxon>
        <taxon>metagenomes</taxon>
        <taxon>ecological metagenomes</taxon>
    </lineage>
</organism>
<accession>A0A382JPN6</accession>
<proteinExistence type="predicted"/>
<feature type="non-terminal residue" evidence="1">
    <location>
        <position position="392"/>
    </location>
</feature>
<gene>
    <name evidence="1" type="ORF">METZ01_LOCUS266934</name>
</gene>
<evidence type="ECO:0008006" key="2">
    <source>
        <dbReference type="Google" id="ProtNLM"/>
    </source>
</evidence>
<dbReference type="EMBL" id="UINC01075669">
    <property type="protein sequence ID" value="SVC14080.1"/>
    <property type="molecule type" value="Genomic_DNA"/>
</dbReference>
<dbReference type="AlphaFoldDB" id="A0A382JPN6"/>
<dbReference type="SUPFAM" id="SSF52058">
    <property type="entry name" value="L domain-like"/>
    <property type="match status" value="1"/>
</dbReference>
<dbReference type="InterPro" id="IPR032675">
    <property type="entry name" value="LRR_dom_sf"/>
</dbReference>
<dbReference type="PANTHER" id="PTHR48054:SF82">
    <property type="entry name" value="LRR RECEPTOR-LIKE SERINE_THREONINE-PROTEIN KINASE FLS2"/>
    <property type="match status" value="1"/>
</dbReference>